<evidence type="ECO:0000313" key="4">
    <source>
        <dbReference type="EMBL" id="MDX5951877.1"/>
    </source>
</evidence>
<feature type="domain" description="N-acetyltransferase" evidence="3">
    <location>
        <begin position="9"/>
        <end position="161"/>
    </location>
</feature>
<gene>
    <name evidence="5" type="ORF">D3868_16150</name>
    <name evidence="4" type="ORF">SIM66_11825</name>
</gene>
<evidence type="ECO:0000313" key="7">
    <source>
        <dbReference type="Proteomes" id="UP001277471"/>
    </source>
</evidence>
<dbReference type="SUPFAM" id="SSF55729">
    <property type="entry name" value="Acyl-CoA N-acyltransferases (Nat)"/>
    <property type="match status" value="1"/>
</dbReference>
<evidence type="ECO:0000256" key="1">
    <source>
        <dbReference type="ARBA" id="ARBA00022679"/>
    </source>
</evidence>
<dbReference type="CDD" id="cd04301">
    <property type="entry name" value="NAT_SF"/>
    <property type="match status" value="1"/>
</dbReference>
<name>A0A0P0F4E3_AZOBR</name>
<dbReference type="InterPro" id="IPR050832">
    <property type="entry name" value="Bact_Acetyltransf"/>
</dbReference>
<dbReference type="PANTHER" id="PTHR43877:SF1">
    <property type="entry name" value="ACETYLTRANSFERASE"/>
    <property type="match status" value="1"/>
</dbReference>
<dbReference type="EMBL" id="CP032340">
    <property type="protein sequence ID" value="QCO10618.1"/>
    <property type="molecule type" value="Genomic_DNA"/>
</dbReference>
<evidence type="ECO:0000313" key="6">
    <source>
        <dbReference type="Proteomes" id="UP000298774"/>
    </source>
</evidence>
<dbReference type="InterPro" id="IPR016181">
    <property type="entry name" value="Acyl_CoA_acyltransferase"/>
</dbReference>
<keyword evidence="2" id="KW-0012">Acyltransferase</keyword>
<dbReference type="Gene3D" id="3.40.630.30">
    <property type="match status" value="1"/>
</dbReference>
<proteinExistence type="predicted"/>
<dbReference type="GO" id="GO:0016747">
    <property type="term" value="F:acyltransferase activity, transferring groups other than amino-acyl groups"/>
    <property type="evidence" value="ECO:0007669"/>
    <property type="project" value="InterPro"/>
</dbReference>
<evidence type="ECO:0000259" key="3">
    <source>
        <dbReference type="PROSITE" id="PS51186"/>
    </source>
</evidence>
<dbReference type="Proteomes" id="UP000298774">
    <property type="component" value="Plasmid p1"/>
</dbReference>
<evidence type="ECO:0000313" key="5">
    <source>
        <dbReference type="EMBL" id="QCO10618.1"/>
    </source>
</evidence>
<dbReference type="Proteomes" id="UP001277471">
    <property type="component" value="Unassembled WGS sequence"/>
</dbReference>
<protein>
    <submittedName>
        <fullName evidence="4 5">N-acetyltransferase</fullName>
    </submittedName>
</protein>
<keyword evidence="5" id="KW-0614">Plasmid</keyword>
<keyword evidence="1 5" id="KW-0808">Transferase</keyword>
<evidence type="ECO:0000256" key="2">
    <source>
        <dbReference type="ARBA" id="ARBA00023315"/>
    </source>
</evidence>
<organism evidence="5 6">
    <name type="scientific">Azospirillum brasilense</name>
    <dbReference type="NCBI Taxonomy" id="192"/>
    <lineage>
        <taxon>Bacteria</taxon>
        <taxon>Pseudomonadati</taxon>
        <taxon>Pseudomonadota</taxon>
        <taxon>Alphaproteobacteria</taxon>
        <taxon>Rhodospirillales</taxon>
        <taxon>Azospirillaceae</taxon>
        <taxon>Azospirillum</taxon>
    </lineage>
</organism>
<dbReference type="EMBL" id="JAWXYC010000003">
    <property type="protein sequence ID" value="MDX5951877.1"/>
    <property type="molecule type" value="Genomic_DNA"/>
</dbReference>
<dbReference type="KEGG" id="abf:AMK58_21125"/>
<keyword evidence="7" id="KW-1185">Reference proteome</keyword>
<sequence>MPAEDGLRINIRFATTADGPRCADIFLHGRRAAFSWQPEDRFGLDDYYDCVDGEEVLVAELDGAGAGAWATPRLVVGFVSVDASERFIHTLFIDPLWRGRGIGSALLREALTLLRGSAELACASRNAAARAFYEHNGWTPVPAAETGGDAEPLVVYRKSAL</sequence>
<dbReference type="RefSeq" id="WP_035677951.1">
    <property type="nucleotide sequence ID" value="NZ_CP012915.1"/>
</dbReference>
<accession>A0A0P0F4E3</accession>
<reference evidence="4 7" key="2">
    <citation type="submission" date="2023-11" db="EMBL/GenBank/DDBJ databases">
        <title>MicrobeMod: A computational toolkit for identifying prokaryotic methylation and restriction-modification with nanopore sequencing.</title>
        <authorList>
            <person name="Crits-Christoph A."/>
            <person name="Kang S.C."/>
            <person name="Lee H."/>
            <person name="Ostrov N."/>
        </authorList>
    </citation>
    <scope>NUCLEOTIDE SEQUENCE [LARGE SCALE GENOMIC DNA]</scope>
    <source>
        <strain evidence="4 7">ATCC 29145</strain>
    </source>
</reference>
<reference evidence="5 6" key="1">
    <citation type="submission" date="2018-09" db="EMBL/GenBank/DDBJ databases">
        <title>Whole genome based analysis of evolution and adaptive divergence in Indian and Brazilian strains of Azospirillum brasilense.</title>
        <authorList>
            <person name="Singh C."/>
            <person name="Tripathi A.K."/>
        </authorList>
    </citation>
    <scope>NUCLEOTIDE SEQUENCE [LARGE SCALE GENOMIC DNA]</scope>
    <source>
        <strain evidence="5 6">MTCC4038</strain>
        <plasmid evidence="5 6">p1</plasmid>
    </source>
</reference>
<dbReference type="AlphaFoldDB" id="A0A0P0F4E3"/>
<dbReference type="GeneID" id="56449277"/>
<dbReference type="PROSITE" id="PS51186">
    <property type="entry name" value="GNAT"/>
    <property type="match status" value="1"/>
</dbReference>
<dbReference type="Pfam" id="PF00583">
    <property type="entry name" value="Acetyltransf_1"/>
    <property type="match status" value="1"/>
</dbReference>
<dbReference type="InterPro" id="IPR000182">
    <property type="entry name" value="GNAT_dom"/>
</dbReference>
<dbReference type="PANTHER" id="PTHR43877">
    <property type="entry name" value="AMINOALKYLPHOSPHONATE N-ACETYLTRANSFERASE-RELATED-RELATED"/>
    <property type="match status" value="1"/>
</dbReference>
<geneLocation type="plasmid" evidence="5 6">
    <name>p1</name>
</geneLocation>